<dbReference type="STRING" id="573729.G2QM21"/>
<dbReference type="Proteomes" id="UP000007322">
    <property type="component" value="Chromosome 6"/>
</dbReference>
<protein>
    <recommendedName>
        <fullName evidence="4">Myb-like domain-containing protein</fullName>
    </recommendedName>
</protein>
<keyword evidence="3" id="KW-1185">Reference proteome</keyword>
<evidence type="ECO:0000256" key="1">
    <source>
        <dbReference type="SAM" id="MobiDB-lite"/>
    </source>
</evidence>
<reference evidence="2 3" key="1">
    <citation type="journal article" date="2011" name="Nat. Biotechnol.">
        <title>Comparative genomic analysis of the thermophilic biomass-degrading fungi Myceliophthora thermophila and Thielavia terrestris.</title>
        <authorList>
            <person name="Berka R.M."/>
            <person name="Grigoriev I.V."/>
            <person name="Otillar R."/>
            <person name="Salamov A."/>
            <person name="Grimwood J."/>
            <person name="Reid I."/>
            <person name="Ishmael N."/>
            <person name="John T."/>
            <person name="Darmond C."/>
            <person name="Moisan M.-C."/>
            <person name="Henrissat B."/>
            <person name="Coutinho P.M."/>
            <person name="Lombard V."/>
            <person name="Natvig D.O."/>
            <person name="Lindquist E."/>
            <person name="Schmutz J."/>
            <person name="Lucas S."/>
            <person name="Harris P."/>
            <person name="Powlowski J."/>
            <person name="Bellemare A."/>
            <person name="Taylor D."/>
            <person name="Butler G."/>
            <person name="de Vries R.P."/>
            <person name="Allijn I.E."/>
            <person name="van den Brink J."/>
            <person name="Ushinsky S."/>
            <person name="Storms R."/>
            <person name="Powell A.J."/>
            <person name="Paulsen I.T."/>
            <person name="Elbourne L.D.H."/>
            <person name="Baker S.E."/>
            <person name="Magnuson J."/>
            <person name="LaBoissiere S."/>
            <person name="Clutterbuck A.J."/>
            <person name="Martinez D."/>
            <person name="Wogulis M."/>
            <person name="de Leon A.L."/>
            <person name="Rey M.W."/>
            <person name="Tsang A."/>
        </authorList>
    </citation>
    <scope>NUCLEOTIDE SEQUENCE [LARGE SCALE GENOMIC DNA]</scope>
    <source>
        <strain evidence="3">ATCC 42464 / BCRC 31852 / DSM 1799</strain>
    </source>
</reference>
<proteinExistence type="predicted"/>
<dbReference type="HOGENOM" id="CLU_1422332_0_0_1"/>
<feature type="region of interest" description="Disordered" evidence="1">
    <location>
        <begin position="11"/>
        <end position="30"/>
    </location>
</feature>
<dbReference type="KEGG" id="mtm:MYCTH_2310778"/>
<dbReference type="AlphaFoldDB" id="G2QM21"/>
<name>G2QM21_THET4</name>
<dbReference type="RefSeq" id="XP_003666246.1">
    <property type="nucleotide sequence ID" value="XM_003666198.1"/>
</dbReference>
<dbReference type="VEuPathDB" id="FungiDB:MYCTH_2310778"/>
<dbReference type="GeneID" id="11514461"/>
<dbReference type="eggNOG" id="ENOG502S0D9">
    <property type="taxonomic scope" value="Eukaryota"/>
</dbReference>
<feature type="compositionally biased region" description="Low complexity" evidence="1">
    <location>
        <begin position="20"/>
        <end position="30"/>
    </location>
</feature>
<evidence type="ECO:0000313" key="2">
    <source>
        <dbReference type="EMBL" id="AEO61001.1"/>
    </source>
</evidence>
<gene>
    <name evidence="2" type="ORF">MYCTH_2310778</name>
</gene>
<dbReference type="CDD" id="cd00167">
    <property type="entry name" value="SANT"/>
    <property type="match status" value="1"/>
</dbReference>
<dbReference type="OrthoDB" id="2350934at2759"/>
<sequence>MINIASLLERGNPNGSSMCPAQQPPSASFPAAAAVTVAPNGPPPAPFAVAAGPSPLGVIGGAGASRQSVSVAPGSAEPQAAGSDLQPRSTTGKRSVPPRTAEPPAKKQSKWSGEEDARLIQLRGRNIKQKGVSTHLLGRSSVSCRPERHNEWSEEHKNTLARLYEKLKHEMWTKLAQELGVPWRAAEAMHW</sequence>
<evidence type="ECO:0000313" key="3">
    <source>
        <dbReference type="Proteomes" id="UP000007322"/>
    </source>
</evidence>
<dbReference type="InterPro" id="IPR001005">
    <property type="entry name" value="SANT/Myb"/>
</dbReference>
<feature type="region of interest" description="Disordered" evidence="1">
    <location>
        <begin position="52"/>
        <end position="114"/>
    </location>
</feature>
<organism evidence="2 3">
    <name type="scientific">Thermothelomyces thermophilus (strain ATCC 42464 / BCRC 31852 / DSM 1799)</name>
    <name type="common">Sporotrichum thermophile</name>
    <dbReference type="NCBI Taxonomy" id="573729"/>
    <lineage>
        <taxon>Eukaryota</taxon>
        <taxon>Fungi</taxon>
        <taxon>Dikarya</taxon>
        <taxon>Ascomycota</taxon>
        <taxon>Pezizomycotina</taxon>
        <taxon>Sordariomycetes</taxon>
        <taxon>Sordariomycetidae</taxon>
        <taxon>Sordariales</taxon>
        <taxon>Chaetomiaceae</taxon>
        <taxon>Thermothelomyces</taxon>
    </lineage>
</organism>
<accession>G2QM21</accession>
<evidence type="ECO:0008006" key="4">
    <source>
        <dbReference type="Google" id="ProtNLM"/>
    </source>
</evidence>
<dbReference type="InParanoid" id="G2QM21"/>
<dbReference type="EMBL" id="CP003007">
    <property type="protein sequence ID" value="AEO61001.1"/>
    <property type="molecule type" value="Genomic_DNA"/>
</dbReference>